<dbReference type="Gene3D" id="2.130.10.10">
    <property type="entry name" value="YVTN repeat-like/Quinoprotein amine dehydrogenase"/>
    <property type="match status" value="1"/>
</dbReference>
<keyword evidence="10" id="KW-1185">Reference proteome</keyword>
<dbReference type="PRINTS" id="PR00320">
    <property type="entry name" value="GPROTEINBRPT"/>
</dbReference>
<dbReference type="InterPro" id="IPR013535">
    <property type="entry name" value="PUL_dom"/>
</dbReference>
<organism evidence="9 10">
    <name type="scientific">Fibroporia radiculosa</name>
    <dbReference type="NCBI Taxonomy" id="599839"/>
    <lineage>
        <taxon>Eukaryota</taxon>
        <taxon>Fungi</taxon>
        <taxon>Dikarya</taxon>
        <taxon>Basidiomycota</taxon>
        <taxon>Agaricomycotina</taxon>
        <taxon>Agaricomycetes</taxon>
        <taxon>Polyporales</taxon>
        <taxon>Fibroporiaceae</taxon>
        <taxon>Fibroporia</taxon>
    </lineage>
</organism>
<evidence type="ECO:0000313" key="9">
    <source>
        <dbReference type="EMBL" id="CCM00008.1"/>
    </source>
</evidence>
<dbReference type="RefSeq" id="XP_012179269.1">
    <property type="nucleotide sequence ID" value="XM_012323879.1"/>
</dbReference>
<feature type="compositionally biased region" description="Low complexity" evidence="6">
    <location>
        <begin position="518"/>
        <end position="532"/>
    </location>
</feature>
<feature type="repeat" description="WD" evidence="5">
    <location>
        <begin position="224"/>
        <end position="254"/>
    </location>
</feature>
<keyword evidence="2" id="KW-0963">Cytoplasm</keyword>
<protein>
    <recommendedName>
        <fullName evidence="11">Phospholipase A-2-activating protein</fullName>
    </recommendedName>
</protein>
<feature type="domain" description="PUL" evidence="8">
    <location>
        <begin position="536"/>
        <end position="826"/>
    </location>
</feature>
<dbReference type="OrthoDB" id="10265988at2759"/>
<dbReference type="CDD" id="cd00200">
    <property type="entry name" value="WD40"/>
    <property type="match status" value="1"/>
</dbReference>
<dbReference type="PANTHER" id="PTHR19849:SF0">
    <property type="entry name" value="PHOSPHOLIPASE A-2-ACTIVATING PROTEIN"/>
    <property type="match status" value="1"/>
</dbReference>
<evidence type="ECO:0000256" key="4">
    <source>
        <dbReference type="ARBA" id="ARBA00022737"/>
    </source>
</evidence>
<dbReference type="InterPro" id="IPR036322">
    <property type="entry name" value="WD40_repeat_dom_sf"/>
</dbReference>
<dbReference type="HOGENOM" id="CLU_011791_2_0_1"/>
<dbReference type="InterPro" id="IPR015155">
    <property type="entry name" value="PFU"/>
</dbReference>
<dbReference type="AlphaFoldDB" id="J4G1B4"/>
<dbReference type="Pfam" id="PF08324">
    <property type="entry name" value="PUL"/>
    <property type="match status" value="1"/>
</dbReference>
<feature type="repeat" description="WD" evidence="5">
    <location>
        <begin position="106"/>
        <end position="137"/>
    </location>
</feature>
<evidence type="ECO:0000259" key="7">
    <source>
        <dbReference type="PROSITE" id="PS51394"/>
    </source>
</evidence>
<proteinExistence type="predicted"/>
<dbReference type="Pfam" id="PF00400">
    <property type="entry name" value="WD40"/>
    <property type="match status" value="6"/>
</dbReference>
<dbReference type="GO" id="GO:0005634">
    <property type="term" value="C:nucleus"/>
    <property type="evidence" value="ECO:0007669"/>
    <property type="project" value="TreeGrafter"/>
</dbReference>
<dbReference type="InParanoid" id="J4G1B4"/>
<dbReference type="InterPro" id="IPR015943">
    <property type="entry name" value="WD40/YVTN_repeat-like_dom_sf"/>
</dbReference>
<evidence type="ECO:0000259" key="8">
    <source>
        <dbReference type="PROSITE" id="PS51396"/>
    </source>
</evidence>
<dbReference type="GeneID" id="24094919"/>
<reference evidence="9 10" key="1">
    <citation type="journal article" date="2012" name="Appl. Environ. Microbiol.">
        <title>Short-read sequencing for genomic analysis of the brown rot fungus Fibroporia radiculosa.</title>
        <authorList>
            <person name="Tang J.D."/>
            <person name="Perkins A.D."/>
            <person name="Sonstegard T.S."/>
            <person name="Schroeder S.G."/>
            <person name="Burgess S.C."/>
            <person name="Diehl S.V."/>
        </authorList>
    </citation>
    <scope>NUCLEOTIDE SEQUENCE [LARGE SCALE GENOMIC DNA]</scope>
    <source>
        <strain evidence="9 10">TFFH 294</strain>
    </source>
</reference>
<feature type="repeat" description="WD" evidence="5">
    <location>
        <begin position="184"/>
        <end position="217"/>
    </location>
</feature>
<evidence type="ECO:0000256" key="1">
    <source>
        <dbReference type="ARBA" id="ARBA00004496"/>
    </source>
</evidence>
<dbReference type="PANTHER" id="PTHR19849">
    <property type="entry name" value="PHOSPHOLIPASE A-2-ACTIVATING PROTEIN"/>
    <property type="match status" value="1"/>
</dbReference>
<feature type="domain" description="PFU" evidence="7">
    <location>
        <begin position="360"/>
        <end position="455"/>
    </location>
</feature>
<dbReference type="PROSITE" id="PS50294">
    <property type="entry name" value="WD_REPEATS_REGION"/>
    <property type="match status" value="1"/>
</dbReference>
<keyword evidence="3 5" id="KW-0853">WD repeat</keyword>
<dbReference type="SUPFAM" id="SSF50978">
    <property type="entry name" value="WD40 repeat-like"/>
    <property type="match status" value="1"/>
</dbReference>
<gene>
    <name evidence="9" type="ORF">FIBRA_02033</name>
</gene>
<comment type="subcellular location">
    <subcellularLocation>
        <location evidence="1">Cytoplasm</location>
    </subcellularLocation>
</comment>
<dbReference type="GO" id="GO:0010992">
    <property type="term" value="P:ubiquitin recycling"/>
    <property type="evidence" value="ECO:0007669"/>
    <property type="project" value="TreeGrafter"/>
</dbReference>
<name>J4G1B4_9APHY</name>
<dbReference type="PROSITE" id="PS50082">
    <property type="entry name" value="WD_REPEATS_2"/>
    <property type="match status" value="4"/>
</dbReference>
<dbReference type="Gene3D" id="3.10.20.870">
    <property type="entry name" value="PFU (PLAA family ubiquitin binding), C-terminal domain"/>
    <property type="match status" value="1"/>
</dbReference>
<accession>J4G1B4</accession>
<dbReference type="Proteomes" id="UP000006352">
    <property type="component" value="Unassembled WGS sequence"/>
</dbReference>
<evidence type="ECO:0000256" key="2">
    <source>
        <dbReference type="ARBA" id="ARBA00022490"/>
    </source>
</evidence>
<dbReference type="FunCoup" id="J4G1B4">
    <property type="interactions" value="988"/>
</dbReference>
<dbReference type="GO" id="GO:0043161">
    <property type="term" value="P:proteasome-mediated ubiquitin-dependent protein catabolic process"/>
    <property type="evidence" value="ECO:0007669"/>
    <property type="project" value="TreeGrafter"/>
</dbReference>
<evidence type="ECO:0000256" key="3">
    <source>
        <dbReference type="ARBA" id="ARBA00022574"/>
    </source>
</evidence>
<dbReference type="PROSITE" id="PS51396">
    <property type="entry name" value="PUL"/>
    <property type="match status" value="1"/>
</dbReference>
<dbReference type="InterPro" id="IPR020472">
    <property type="entry name" value="WD40_PAC1"/>
</dbReference>
<keyword evidence="4" id="KW-0677">Repeat</keyword>
<dbReference type="InterPro" id="IPR038122">
    <property type="entry name" value="PFU_sf"/>
</dbReference>
<feature type="repeat" description="WD" evidence="5">
    <location>
        <begin position="145"/>
        <end position="176"/>
    </location>
</feature>
<dbReference type="SMART" id="SM00320">
    <property type="entry name" value="WD40"/>
    <property type="match status" value="6"/>
</dbReference>
<dbReference type="Pfam" id="PF09070">
    <property type="entry name" value="PFU"/>
    <property type="match status" value="1"/>
</dbReference>
<dbReference type="STRING" id="599839.J4G1B4"/>
<dbReference type="GO" id="GO:0005737">
    <property type="term" value="C:cytoplasm"/>
    <property type="evidence" value="ECO:0007669"/>
    <property type="project" value="UniProtKB-SubCell"/>
</dbReference>
<feature type="region of interest" description="Disordered" evidence="6">
    <location>
        <begin position="461"/>
        <end position="534"/>
    </location>
</feature>
<dbReference type="PROSITE" id="PS51394">
    <property type="entry name" value="PFU"/>
    <property type="match status" value="1"/>
</dbReference>
<dbReference type="Gene3D" id="1.25.10.10">
    <property type="entry name" value="Leucine-rich Repeat Variant"/>
    <property type="match status" value="1"/>
</dbReference>
<sequence>MPYRLSATLTAHSADVRAVSSPTNDLVLSASRDTTAISWTRHSGPEFAQSAVLRAGSRYINAIAYIPPSPDAPLGEQFRRPGLPLSKGIDLLARENRMRGEPNYSLIGHSENVCALDTASDGTIISGSWDRTAKVWKKFELAYDLVGHQQSVWAVLTIDGKQFLTGSADNTIKLWNQHKNVRTYPGHTQAVRGLALITDIGFASCSNDSEIRIWTMEGDVVYTLSGHTSFVYSLSVLPNGDIVSGGEDRTVRIWRDGECAQTLVHPAISVWSVSTMPNGDIVTGCSDGVVRIFTAEESRYLPGDQLKAYEDQIASQALPAQQIGDVKKSDLPGLEVLSEPGKKPGEVKMIRNGESVEAHQWDSATSSWQKIGNVVDAVGAGRKQLYEGKEYDYVFDVDVQEGMPPLKLPYNVDENPYTAAQRFLQKQELPMTYLDEVVRFIEKNTSGVNIGGGGNQFADPFTGASRYQPAQSASMGGGSEFADPFTGASRYRAPGSTTHPPPSSISPGDPWTGASRYSQTSSPPIIPQPMTSARSKVVPMRDALSFRQANVSAMQTKLHQINESLRSEISTSSLSMYPQEVSLIDEAFTYLSQVISRLAHWTNPPATVNPLKASHLDAIIQLLERWPRETLYPVMDLGRLLIAFCPIYSENPTLKQKFYTAMFNASLWSEPWETPLPRTRETNVLFLFRALANTFQQTNASDVVWVRKLLNELSNAPYTDLSKALRVALSTIVLNLSCVGLKDGLDPDIRSLLFNLAIHILKSENSESEAAYRALVGLGNIIYEAKQHSHGLDTSQSQASKQCLTALSNTFSEDRIKDVSGEVVTLL</sequence>
<dbReference type="InterPro" id="IPR011989">
    <property type="entry name" value="ARM-like"/>
</dbReference>
<dbReference type="InterPro" id="IPR001680">
    <property type="entry name" value="WD40_rpt"/>
</dbReference>
<evidence type="ECO:0000256" key="5">
    <source>
        <dbReference type="PROSITE-ProRule" id="PRU00221"/>
    </source>
</evidence>
<evidence type="ECO:0008006" key="11">
    <source>
        <dbReference type="Google" id="ProtNLM"/>
    </source>
</evidence>
<dbReference type="GO" id="GO:0043130">
    <property type="term" value="F:ubiquitin binding"/>
    <property type="evidence" value="ECO:0007669"/>
    <property type="project" value="TreeGrafter"/>
</dbReference>
<evidence type="ECO:0000313" key="10">
    <source>
        <dbReference type="Proteomes" id="UP000006352"/>
    </source>
</evidence>
<evidence type="ECO:0000256" key="6">
    <source>
        <dbReference type="SAM" id="MobiDB-lite"/>
    </source>
</evidence>
<dbReference type="EMBL" id="HE796959">
    <property type="protein sequence ID" value="CCM00008.1"/>
    <property type="molecule type" value="Genomic_DNA"/>
</dbReference>